<reference evidence="2" key="1">
    <citation type="submission" date="2014-11" db="EMBL/GenBank/DDBJ databases">
        <authorList>
            <person name="Amaro Gonzalez C."/>
        </authorList>
    </citation>
    <scope>NUCLEOTIDE SEQUENCE</scope>
</reference>
<protein>
    <submittedName>
        <fullName evidence="2">Uncharacterized protein</fullName>
    </submittedName>
</protein>
<keyword evidence="1" id="KW-1133">Transmembrane helix</keyword>
<dbReference type="AlphaFoldDB" id="A0A0E9W4D5"/>
<organism evidence="2">
    <name type="scientific">Anguilla anguilla</name>
    <name type="common">European freshwater eel</name>
    <name type="synonym">Muraena anguilla</name>
    <dbReference type="NCBI Taxonomy" id="7936"/>
    <lineage>
        <taxon>Eukaryota</taxon>
        <taxon>Metazoa</taxon>
        <taxon>Chordata</taxon>
        <taxon>Craniata</taxon>
        <taxon>Vertebrata</taxon>
        <taxon>Euteleostomi</taxon>
        <taxon>Actinopterygii</taxon>
        <taxon>Neopterygii</taxon>
        <taxon>Teleostei</taxon>
        <taxon>Anguilliformes</taxon>
        <taxon>Anguillidae</taxon>
        <taxon>Anguilla</taxon>
    </lineage>
</organism>
<dbReference type="EMBL" id="GBXM01023360">
    <property type="protein sequence ID" value="JAH85217.1"/>
    <property type="molecule type" value="Transcribed_RNA"/>
</dbReference>
<evidence type="ECO:0000313" key="2">
    <source>
        <dbReference type="EMBL" id="JAH85217.1"/>
    </source>
</evidence>
<keyword evidence="1" id="KW-0812">Transmembrane</keyword>
<proteinExistence type="predicted"/>
<accession>A0A0E9W4D5</accession>
<keyword evidence="1" id="KW-0472">Membrane</keyword>
<reference evidence="2" key="2">
    <citation type="journal article" date="2015" name="Fish Shellfish Immunol.">
        <title>Early steps in the European eel (Anguilla anguilla)-Vibrio vulnificus interaction in the gills: Role of the RtxA13 toxin.</title>
        <authorList>
            <person name="Callol A."/>
            <person name="Pajuelo D."/>
            <person name="Ebbesson L."/>
            <person name="Teles M."/>
            <person name="MacKenzie S."/>
            <person name="Amaro C."/>
        </authorList>
    </citation>
    <scope>NUCLEOTIDE SEQUENCE</scope>
</reference>
<sequence>MEDDFQTRRTVLYSWVILDWFVFTTNILFQNFKKKSNV</sequence>
<name>A0A0E9W4D5_ANGAN</name>
<evidence type="ECO:0000256" key="1">
    <source>
        <dbReference type="SAM" id="Phobius"/>
    </source>
</evidence>
<feature type="transmembrane region" description="Helical" evidence="1">
    <location>
        <begin position="12"/>
        <end position="29"/>
    </location>
</feature>